<protein>
    <submittedName>
        <fullName evidence="2">Uncharacterized protein</fullName>
    </submittedName>
</protein>
<evidence type="ECO:0000313" key="3">
    <source>
        <dbReference type="Proteomes" id="UP000708208"/>
    </source>
</evidence>
<name>A0A8J2KEA8_9HEXA</name>
<feature type="region of interest" description="Disordered" evidence="1">
    <location>
        <begin position="113"/>
        <end position="137"/>
    </location>
</feature>
<evidence type="ECO:0000256" key="1">
    <source>
        <dbReference type="SAM" id="MobiDB-lite"/>
    </source>
</evidence>
<keyword evidence="3" id="KW-1185">Reference proteome</keyword>
<gene>
    <name evidence="2" type="ORF">AFUS01_LOCUS25795</name>
</gene>
<organism evidence="2 3">
    <name type="scientific">Allacma fusca</name>
    <dbReference type="NCBI Taxonomy" id="39272"/>
    <lineage>
        <taxon>Eukaryota</taxon>
        <taxon>Metazoa</taxon>
        <taxon>Ecdysozoa</taxon>
        <taxon>Arthropoda</taxon>
        <taxon>Hexapoda</taxon>
        <taxon>Collembola</taxon>
        <taxon>Symphypleona</taxon>
        <taxon>Sminthuridae</taxon>
        <taxon>Allacma</taxon>
    </lineage>
</organism>
<proteinExistence type="predicted"/>
<dbReference type="AlphaFoldDB" id="A0A8J2KEA8"/>
<reference evidence="2" key="1">
    <citation type="submission" date="2021-06" db="EMBL/GenBank/DDBJ databases">
        <authorList>
            <person name="Hodson N. C."/>
            <person name="Mongue J. A."/>
            <person name="Jaron S. K."/>
        </authorList>
    </citation>
    <scope>NUCLEOTIDE SEQUENCE</scope>
</reference>
<comment type="caution">
    <text evidence="2">The sequence shown here is derived from an EMBL/GenBank/DDBJ whole genome shotgun (WGS) entry which is preliminary data.</text>
</comment>
<evidence type="ECO:0000313" key="2">
    <source>
        <dbReference type="EMBL" id="CAG7815093.1"/>
    </source>
</evidence>
<dbReference type="Proteomes" id="UP000708208">
    <property type="component" value="Unassembled WGS sequence"/>
</dbReference>
<dbReference type="EMBL" id="CAJVCH010335531">
    <property type="protein sequence ID" value="CAG7815093.1"/>
    <property type="molecule type" value="Genomic_DNA"/>
</dbReference>
<sequence length="137" mass="15689">MQTKYPGVYRQVENELRSNFNPDGIHLENLLDEPFANIDPERTVMCSPSTCNVSSCGHLRNLRNLLVKDEISTVPNSDIRDLENPYSWMDPNKFESVKCICKCIANADQDEDFRRDQVPEVPVESIHPQSDPPNQKV</sequence>
<accession>A0A8J2KEA8</accession>